<feature type="region of interest" description="Disordered" evidence="1">
    <location>
        <begin position="351"/>
        <end position="371"/>
    </location>
</feature>
<dbReference type="AlphaFoldDB" id="A0ABD6CGQ3"/>
<dbReference type="Gene3D" id="3.40.50.2000">
    <property type="entry name" value="Glycogen Phosphorylase B"/>
    <property type="match status" value="1"/>
</dbReference>
<evidence type="ECO:0000313" key="2">
    <source>
        <dbReference type="EMBL" id="MFD1588402.1"/>
    </source>
</evidence>
<evidence type="ECO:0000313" key="3">
    <source>
        <dbReference type="Proteomes" id="UP001597119"/>
    </source>
</evidence>
<gene>
    <name evidence="2" type="ORF">ACFR9U_15575</name>
</gene>
<dbReference type="RefSeq" id="WP_247381379.1">
    <property type="nucleotide sequence ID" value="NZ_JALLGV010000010.1"/>
</dbReference>
<dbReference type="Pfam" id="PF04007">
    <property type="entry name" value="DUF354"/>
    <property type="match status" value="1"/>
</dbReference>
<name>A0ABD6CGQ3_9EURY</name>
<dbReference type="Proteomes" id="UP001597119">
    <property type="component" value="Unassembled WGS sequence"/>
</dbReference>
<protein>
    <submittedName>
        <fullName evidence="2">DUF354 domain-containing protein</fullName>
    </submittedName>
</protein>
<accession>A0ABD6CGQ3</accession>
<keyword evidence="3" id="KW-1185">Reference proteome</keyword>
<comment type="caution">
    <text evidence="2">The sequence shown here is derived from an EMBL/GenBank/DDBJ whole genome shotgun (WGS) entry which is preliminary data.</text>
</comment>
<dbReference type="EMBL" id="JBHUDJ010000011">
    <property type="protein sequence ID" value="MFD1588402.1"/>
    <property type="molecule type" value="Genomic_DNA"/>
</dbReference>
<evidence type="ECO:0000256" key="1">
    <source>
        <dbReference type="SAM" id="MobiDB-lite"/>
    </source>
</evidence>
<dbReference type="InterPro" id="IPR007152">
    <property type="entry name" value="DUF354"/>
</dbReference>
<dbReference type="PANTHER" id="PTHR39662">
    <property type="entry name" value="DUF354 DOMAIN-CONTAINING PROTEIN-RELATED"/>
    <property type="match status" value="1"/>
</dbReference>
<dbReference type="PIRSF" id="PIRSF005357">
    <property type="entry name" value="UCP005357"/>
    <property type="match status" value="1"/>
</dbReference>
<proteinExistence type="predicted"/>
<reference evidence="2 3" key="1">
    <citation type="journal article" date="2019" name="Int. J. Syst. Evol. Microbiol.">
        <title>The Global Catalogue of Microorganisms (GCM) 10K type strain sequencing project: providing services to taxonomists for standard genome sequencing and annotation.</title>
        <authorList>
            <consortium name="The Broad Institute Genomics Platform"/>
            <consortium name="The Broad Institute Genome Sequencing Center for Infectious Disease"/>
            <person name="Wu L."/>
            <person name="Ma J."/>
        </authorList>
    </citation>
    <scope>NUCLEOTIDE SEQUENCE [LARGE SCALE GENOMIC DNA]</scope>
    <source>
        <strain evidence="2 3">CGMCC 1.12125</strain>
    </source>
</reference>
<sequence length="371" mass="41404">MSSSRSLRVLFDVSQPSHVHLFKHAITELERDGHEVTVTSRKKGITTDLLDASGISHRPISKQRRSRLFPIPEWAIREYKLVQLARRFEPDVVVSHFTPCAVHAAHLSGARSLIFNDDEVATEVAGRVTNPFTTYVYTPRAFSVDLGPKHRRYDGYHELAYLHPDRFDPSTEILESNGVDPASKFFVLRFDSWEGHYDVGGAGFSAPAKRELVSFLSDHGDVYLSATCTPPDDVDATEFPVPPEHVHHLLAFADLYVGDSQKMAVEAGLLGTPSVRSKLFATADAISHVEELESRYSLVLSFDTEDEAVINAKNLAVDPMATERWAERRDQLLADTIDVTAFIVDAIRQQGPRQEEPAKHLQNGGQSYELA</sequence>
<organism evidence="2 3">
    <name type="scientific">Halorientalis brevis</name>
    <dbReference type="NCBI Taxonomy" id="1126241"/>
    <lineage>
        <taxon>Archaea</taxon>
        <taxon>Methanobacteriati</taxon>
        <taxon>Methanobacteriota</taxon>
        <taxon>Stenosarchaea group</taxon>
        <taxon>Halobacteria</taxon>
        <taxon>Halobacteriales</taxon>
        <taxon>Haloarculaceae</taxon>
        <taxon>Halorientalis</taxon>
    </lineage>
</organism>
<dbReference type="PANTHER" id="PTHR39662:SF1">
    <property type="entry name" value="DUF354 DOMAIN-CONTAINING PROTEIN"/>
    <property type="match status" value="1"/>
</dbReference>
<dbReference type="SUPFAM" id="SSF53756">
    <property type="entry name" value="UDP-Glycosyltransferase/glycogen phosphorylase"/>
    <property type="match status" value="1"/>
</dbReference>